<dbReference type="Pfam" id="PF07791">
    <property type="entry name" value="Imm11"/>
    <property type="match status" value="1"/>
</dbReference>
<dbReference type="Proteomes" id="UP001295462">
    <property type="component" value="Unassembled WGS sequence"/>
</dbReference>
<evidence type="ECO:0000313" key="3">
    <source>
        <dbReference type="Proteomes" id="UP001295462"/>
    </source>
</evidence>
<accession>A0AAU9QV64</accession>
<comment type="caution">
    <text evidence="2">The sequence shown here is derived from an EMBL/GenBank/DDBJ whole genome shotgun (WGS) entry which is preliminary data.</text>
</comment>
<evidence type="ECO:0000259" key="1">
    <source>
        <dbReference type="Pfam" id="PF07791"/>
    </source>
</evidence>
<sequence length="205" mass="24382">MNHYNEKYYIVFEKYDENTLYLKPQKHSSMRDHEFTKLSGSEPMFFENGYREEDTARGVSRPLKKAHLDSTYPVITDEIKKSLGKVENEYFQLFPAVIVDDSGKYHEEYWVFNVFEKMDVLNLEECDIDDFDPEETRHTIDKYSLDTDKLDALAEKERLVFMPKYSDYPHIMVHESVVKAFKKHNVDTLNFVKVSDWEMGLQFVS</sequence>
<organism evidence="2 3">
    <name type="scientific">Vibrio jasicida</name>
    <dbReference type="NCBI Taxonomy" id="766224"/>
    <lineage>
        <taxon>Bacteria</taxon>
        <taxon>Pseudomonadati</taxon>
        <taxon>Pseudomonadota</taxon>
        <taxon>Gammaproteobacteria</taxon>
        <taxon>Vibrionales</taxon>
        <taxon>Vibrionaceae</taxon>
        <taxon>Vibrio</taxon>
    </lineage>
</organism>
<dbReference type="AlphaFoldDB" id="A0AAU9QV64"/>
<dbReference type="InterPro" id="IPR012433">
    <property type="entry name" value="Imm11"/>
</dbReference>
<feature type="domain" description="Immunity MXAN-0049 protein" evidence="1">
    <location>
        <begin position="16"/>
        <end position="195"/>
    </location>
</feature>
<evidence type="ECO:0000313" key="2">
    <source>
        <dbReference type="EMBL" id="CAH1601256.1"/>
    </source>
</evidence>
<reference evidence="2" key="1">
    <citation type="submission" date="2022-01" db="EMBL/GenBank/DDBJ databases">
        <authorList>
            <person name="Lagorce A."/>
        </authorList>
    </citation>
    <scope>NUCLEOTIDE SEQUENCE</scope>
    <source>
        <strain evidence="2">Th15_F1_A12</strain>
    </source>
</reference>
<protein>
    <recommendedName>
        <fullName evidence="1">Immunity MXAN-0049 protein domain-containing protein</fullName>
    </recommendedName>
</protein>
<gene>
    <name evidence="2" type="ORF">THF1A12_480015</name>
</gene>
<name>A0AAU9QV64_9VIBR</name>
<proteinExistence type="predicted"/>
<dbReference type="EMBL" id="CAKMUD010000103">
    <property type="protein sequence ID" value="CAH1601256.1"/>
    <property type="molecule type" value="Genomic_DNA"/>
</dbReference>